<proteinExistence type="predicted"/>
<feature type="signal peptide" evidence="1">
    <location>
        <begin position="1"/>
        <end position="21"/>
    </location>
</feature>
<evidence type="ECO:0008006" key="6">
    <source>
        <dbReference type="Google" id="ProtNLM"/>
    </source>
</evidence>
<dbReference type="InterPro" id="IPR012939">
    <property type="entry name" value="Glyco_hydro_92"/>
</dbReference>
<dbReference type="Proteomes" id="UP000016801">
    <property type="component" value="Unassembled WGS sequence"/>
</dbReference>
<comment type="caution">
    <text evidence="4">The sequence shown here is derived from an EMBL/GenBank/DDBJ whole genome shotgun (WGS) entry which is preliminary data.</text>
</comment>
<dbReference type="AlphaFoldDB" id="M1WGU2"/>
<dbReference type="EMBL" id="CAGA01000134">
    <property type="protein sequence ID" value="CCE34853.1"/>
    <property type="molecule type" value="Genomic_DNA"/>
</dbReference>
<keyword evidence="1" id="KW-0732">Signal</keyword>
<protein>
    <recommendedName>
        <fullName evidence="6">Alpha-1,2-mannosidase</fullName>
    </recommendedName>
</protein>
<dbReference type="FunFam" id="3.30.2080.10:FF:000001">
    <property type="entry name" value="Alpha-1,2-mannosidase subfamily"/>
    <property type="match status" value="1"/>
</dbReference>
<evidence type="ECO:0000259" key="2">
    <source>
        <dbReference type="Pfam" id="PF07971"/>
    </source>
</evidence>
<dbReference type="Gene3D" id="1.20.1610.10">
    <property type="entry name" value="alpha-1,2-mannosidases domains"/>
    <property type="match status" value="1"/>
</dbReference>
<dbReference type="SUPFAM" id="SSF48208">
    <property type="entry name" value="Six-hairpin glycosidases"/>
    <property type="match status" value="1"/>
</dbReference>
<feature type="domain" description="Glycosyl hydrolase family 92" evidence="2">
    <location>
        <begin position="299"/>
        <end position="808"/>
    </location>
</feature>
<dbReference type="InterPro" id="IPR014718">
    <property type="entry name" value="GH-type_carb-bd"/>
</dbReference>
<evidence type="ECO:0000256" key="1">
    <source>
        <dbReference type="SAM" id="SignalP"/>
    </source>
</evidence>
<evidence type="ECO:0000313" key="5">
    <source>
        <dbReference type="Proteomes" id="UP000016801"/>
    </source>
</evidence>
<dbReference type="OrthoDB" id="449263at2759"/>
<keyword evidence="5" id="KW-1185">Reference proteome</keyword>
<dbReference type="PANTHER" id="PTHR12143:SF42">
    <property type="entry name" value="PUTATIVE SUBFAMILY (AFU_ORTHOLOGUE AFUA_6G13760)-RELATED"/>
    <property type="match status" value="1"/>
</dbReference>
<dbReference type="GO" id="GO:0000224">
    <property type="term" value="F:peptide-N4-(N-acetyl-beta-glucosaminyl)asparagine amidase activity"/>
    <property type="evidence" value="ECO:0007669"/>
    <property type="project" value="TreeGrafter"/>
</dbReference>
<dbReference type="InterPro" id="IPR041371">
    <property type="entry name" value="GH92_N"/>
</dbReference>
<reference evidence="4 5" key="1">
    <citation type="journal article" date="2013" name="PLoS Genet.">
        <title>Plant-symbiotic fungi as chemical engineers: Multi-genome analysis of the Clavicipitaceae reveals dynamics of alkaloid loci.</title>
        <authorList>
            <person name="Schardl C.L."/>
            <person name="Young C.A."/>
            <person name="Hesse U."/>
            <person name="Amyotte S.G."/>
            <person name="Andreeva K."/>
            <person name="Calie P.J."/>
            <person name="Fleetwood D.J."/>
            <person name="Haws D.C."/>
            <person name="Moore N."/>
            <person name="Oeser B."/>
            <person name="Panaccione D.G."/>
            <person name="Schweri K.K."/>
            <person name="Voisey C.R."/>
            <person name="Farman M.L."/>
            <person name="Jaromczyk J.W."/>
            <person name="Roe B.A."/>
            <person name="O'Sullivan D.M."/>
            <person name="Scott B."/>
            <person name="Tudzynski P."/>
            <person name="An Z."/>
            <person name="Arnaoudova E.G."/>
            <person name="Bullock C.T."/>
            <person name="Charlton N.D."/>
            <person name="Chen L."/>
            <person name="Cox M."/>
            <person name="Dinkins R.D."/>
            <person name="Florea S."/>
            <person name="Glenn A.E."/>
            <person name="Gordon A."/>
            <person name="Gueldener U."/>
            <person name="Harris D.R."/>
            <person name="Hollin W."/>
            <person name="Jaromczyk J."/>
            <person name="Johnson R.D."/>
            <person name="Khan A.K."/>
            <person name="Leistner E."/>
            <person name="Leuchtmann A."/>
            <person name="Li C."/>
            <person name="Liu J."/>
            <person name="Liu J."/>
            <person name="Liu M."/>
            <person name="Mace W."/>
            <person name="Machado C."/>
            <person name="Nagabhyru P."/>
            <person name="Pan J."/>
            <person name="Schmid J."/>
            <person name="Sugawara K."/>
            <person name="Steiner U."/>
            <person name="Takach J.E."/>
            <person name="Tanaka E."/>
            <person name="Webb J.S."/>
            <person name="Wilson E.V."/>
            <person name="Wiseman J.L."/>
            <person name="Yoshida R."/>
            <person name="Zeng Z."/>
        </authorList>
    </citation>
    <scope>NUCLEOTIDE SEQUENCE [LARGE SCALE GENOMIC DNA]</scope>
    <source>
        <strain evidence="4 5">20.1</strain>
    </source>
</reference>
<evidence type="ECO:0000259" key="3">
    <source>
        <dbReference type="Pfam" id="PF17678"/>
    </source>
</evidence>
<organism evidence="4 5">
    <name type="scientific">Claviceps purpurea (strain 20.1)</name>
    <name type="common">Ergot fungus</name>
    <name type="synonym">Sphacelia segetum</name>
    <dbReference type="NCBI Taxonomy" id="1111077"/>
    <lineage>
        <taxon>Eukaryota</taxon>
        <taxon>Fungi</taxon>
        <taxon>Dikarya</taxon>
        <taxon>Ascomycota</taxon>
        <taxon>Pezizomycotina</taxon>
        <taxon>Sordariomycetes</taxon>
        <taxon>Hypocreomycetidae</taxon>
        <taxon>Hypocreales</taxon>
        <taxon>Clavicipitaceae</taxon>
        <taxon>Claviceps</taxon>
    </lineage>
</organism>
<dbReference type="InterPro" id="IPR008928">
    <property type="entry name" value="6-hairpin_glycosidase_sf"/>
</dbReference>
<dbReference type="GO" id="GO:0006516">
    <property type="term" value="P:glycoprotein catabolic process"/>
    <property type="evidence" value="ECO:0007669"/>
    <property type="project" value="TreeGrafter"/>
</dbReference>
<dbReference type="GO" id="GO:0005975">
    <property type="term" value="P:carbohydrate metabolic process"/>
    <property type="evidence" value="ECO:0007669"/>
    <property type="project" value="InterPro"/>
</dbReference>
<dbReference type="eggNOG" id="ENOG502QR5Q">
    <property type="taxonomic scope" value="Eukaryota"/>
</dbReference>
<feature type="chain" id="PRO_5004019236" description="Alpha-1,2-mannosidase" evidence="1">
    <location>
        <begin position="22"/>
        <end position="831"/>
    </location>
</feature>
<dbReference type="Pfam" id="PF17678">
    <property type="entry name" value="Glyco_hydro_92N"/>
    <property type="match status" value="1"/>
</dbReference>
<dbReference type="VEuPathDB" id="FungiDB:CPUR_08792"/>
<dbReference type="GO" id="GO:0005829">
    <property type="term" value="C:cytosol"/>
    <property type="evidence" value="ECO:0007669"/>
    <property type="project" value="TreeGrafter"/>
</dbReference>
<dbReference type="STRING" id="1111077.M1WGU2"/>
<gene>
    <name evidence="4" type="ORF">CPUR_08792</name>
</gene>
<dbReference type="Gene3D" id="2.70.98.10">
    <property type="match status" value="1"/>
</dbReference>
<sequence length="831" mass="92068">MARLLPTLLTFLLALVQATLSLSRFNVLDFIDPLIGTSNGGHVFPGASLPYGMAKAVADGDKEIQGGFASNDGDMGLAGSVSHLLLIIHCADDVVGGVPGKLSSLSPEWCEGDILNNCYFSKVMRASRKVNETVEARPGYFALSLNTSIHAEMTVTNHVALYRFTFPTDGTPTKRSGNETQPKMPYSPLILVDLTDLSNSRSNGSVQVDPKTGRIVGFGTFSPSFGIGTYDSFFCADFHGAEVRDTGVFMNSRAASEPKTLRLPSDGNVVPGGAWVQFSPPKSNRIKARVGLSFISMDKACRNAEQEIPDFDFDKVRAAAEKVWQEKLKPVQINNVGVSKALQRTFWSGLYRALLSPQDYTSMILPTRHNRKVIQALTFTDENPLWDSDEPYFDSYYCIWDSFRSTHPLITLVDPDAQALMVRSLIDIFRHEGKLPDCRMSLCKGFTQGGSNADNLLADSYAKGLQSNIDWETAYTAMISDAEDEPSIWTIGGRGGLYSWKTKGYIPTDDFDPFGVGLFTRSISRTIEYSYNDFCIAEMAKMMNKTRDAEKYLERSRNWKNMFNPTSRSRLNITGSPNVGDLVDSGFQGFLQPRYLNGTFGYQDPSICSGLFNFTSCYLNADGHETYEGGAWLYTFYVPHDQATLITTLGGQEEFIRRLEFLHNTPGLFYIGNEQSYLLIYLFHFAGRPGLSSHYAHQYIPSAFNDTIAGIPGNDDSGAMGSFAALTMMGLYPMSGQNVYLIIPPFFPEVVIKSPATGQLAIIRNINFDEGYENIYIQSARLNGKPFHKSWLTHAFFNKGGLLELMLGPVESNWGSGKDDLPPSASTHFWD</sequence>
<accession>M1WGU2</accession>
<dbReference type="FunFam" id="1.20.1610.10:FF:000002">
    <property type="entry name" value="Alpha-1,2-mannosidase family protein"/>
    <property type="match status" value="1"/>
</dbReference>
<dbReference type="HOGENOM" id="CLU_003690_4_1_1"/>
<dbReference type="FunFam" id="1.20.1050.60:FF:000002">
    <property type="entry name" value="Glycosyl hydrolase family 92"/>
    <property type="match status" value="1"/>
</dbReference>
<dbReference type="GO" id="GO:0030246">
    <property type="term" value="F:carbohydrate binding"/>
    <property type="evidence" value="ECO:0007669"/>
    <property type="project" value="InterPro"/>
</dbReference>
<dbReference type="Pfam" id="PF07971">
    <property type="entry name" value="Glyco_hydro_92"/>
    <property type="match status" value="1"/>
</dbReference>
<name>M1WGU2_CLAP2</name>
<dbReference type="GO" id="GO:0005634">
    <property type="term" value="C:nucleus"/>
    <property type="evidence" value="ECO:0007669"/>
    <property type="project" value="TreeGrafter"/>
</dbReference>
<dbReference type="Gene3D" id="3.30.2080.10">
    <property type="entry name" value="GH92 mannosidase domain"/>
    <property type="match status" value="1"/>
</dbReference>
<dbReference type="InterPro" id="IPR050883">
    <property type="entry name" value="PNGase"/>
</dbReference>
<dbReference type="Gene3D" id="1.20.1050.60">
    <property type="entry name" value="alpha-1,2-mannosidase"/>
    <property type="match status" value="1"/>
</dbReference>
<dbReference type="PANTHER" id="PTHR12143">
    <property type="entry name" value="PEPTIDE N-GLYCANASE PNGASE -RELATED"/>
    <property type="match status" value="1"/>
</dbReference>
<evidence type="ECO:0000313" key="4">
    <source>
        <dbReference type="EMBL" id="CCE34853.1"/>
    </source>
</evidence>
<feature type="domain" description="Glycosyl hydrolase family 92 N-terminal" evidence="3">
    <location>
        <begin position="30"/>
        <end position="293"/>
    </location>
</feature>